<feature type="domain" description="SGNH hydrolase-type esterase" evidence="2">
    <location>
        <begin position="72"/>
        <end position="219"/>
    </location>
</feature>
<accession>A0A917GLW3</accession>
<dbReference type="PANTHER" id="PTHR30383:SF5">
    <property type="entry name" value="SGNH HYDROLASE-TYPE ESTERASE DOMAIN-CONTAINING PROTEIN"/>
    <property type="match status" value="1"/>
</dbReference>
<reference evidence="3" key="2">
    <citation type="submission" date="2020-09" db="EMBL/GenBank/DDBJ databases">
        <authorList>
            <person name="Sun Q."/>
            <person name="Zhou Y."/>
        </authorList>
    </citation>
    <scope>NUCLEOTIDE SEQUENCE</scope>
    <source>
        <strain evidence="3">CGMCC 1.15425</strain>
    </source>
</reference>
<dbReference type="RefSeq" id="WP_068811493.1">
    <property type="nucleotide sequence ID" value="NZ_BMIY01000002.1"/>
</dbReference>
<feature type="signal peptide" evidence="1">
    <location>
        <begin position="1"/>
        <end position="27"/>
    </location>
</feature>
<evidence type="ECO:0000313" key="3">
    <source>
        <dbReference type="EMBL" id="GGG51338.1"/>
    </source>
</evidence>
<dbReference type="EMBL" id="BMIY01000002">
    <property type="protein sequence ID" value="GGG51338.1"/>
    <property type="molecule type" value="Genomic_DNA"/>
</dbReference>
<dbReference type="InterPro" id="IPR051532">
    <property type="entry name" value="Ester_Hydrolysis_Enzymes"/>
</dbReference>
<sequence length="236" mass="27049">MNSLLRARNNTLLACLALCLLPFSTMAQELPDPTRFEDDIRRFEAQDRQSPPPASGIVLVGSSSIMYWNEDAIEDLAPLTVIPRGFGGSVMHDLLYYLDRTVLTYRPRAVVIYEGDNDTGRYRIPNDVIMEHVQTGIDRIHESFPAARIYLLSVKPSIAREDYWPIAVSLNNQYQSLAESDPRIHYIDVATPFMQDDGKVRDDIFVEDNLHLNEKGYDIWAEAIREVLMEHEAQYE</sequence>
<comment type="caution">
    <text evidence="3">The sequence shown here is derived from an EMBL/GenBank/DDBJ whole genome shotgun (WGS) entry which is preliminary data.</text>
</comment>
<name>A0A917GLW3_9GAMM</name>
<keyword evidence="1" id="KW-0732">Signal</keyword>
<evidence type="ECO:0000256" key="1">
    <source>
        <dbReference type="SAM" id="SignalP"/>
    </source>
</evidence>
<reference evidence="3" key="1">
    <citation type="journal article" date="2014" name="Int. J. Syst. Evol. Microbiol.">
        <title>Complete genome sequence of Corynebacterium casei LMG S-19264T (=DSM 44701T), isolated from a smear-ripened cheese.</title>
        <authorList>
            <consortium name="US DOE Joint Genome Institute (JGI-PGF)"/>
            <person name="Walter F."/>
            <person name="Albersmeier A."/>
            <person name="Kalinowski J."/>
            <person name="Ruckert C."/>
        </authorList>
    </citation>
    <scope>NUCLEOTIDE SEQUENCE</scope>
    <source>
        <strain evidence="3">CGMCC 1.15425</strain>
    </source>
</reference>
<gene>
    <name evidence="3" type="ORF">GCM10011403_05630</name>
</gene>
<evidence type="ECO:0000259" key="2">
    <source>
        <dbReference type="Pfam" id="PF13472"/>
    </source>
</evidence>
<dbReference type="Proteomes" id="UP000627715">
    <property type="component" value="Unassembled WGS sequence"/>
</dbReference>
<dbReference type="InterPro" id="IPR013830">
    <property type="entry name" value="SGNH_hydro"/>
</dbReference>
<dbReference type="InterPro" id="IPR036514">
    <property type="entry name" value="SGNH_hydro_sf"/>
</dbReference>
<dbReference type="OrthoDB" id="9790057at2"/>
<dbReference type="GO" id="GO:0004622">
    <property type="term" value="F:phosphatidylcholine lysophospholipase activity"/>
    <property type="evidence" value="ECO:0007669"/>
    <property type="project" value="TreeGrafter"/>
</dbReference>
<dbReference type="SUPFAM" id="SSF52266">
    <property type="entry name" value="SGNH hydrolase"/>
    <property type="match status" value="1"/>
</dbReference>
<dbReference type="AlphaFoldDB" id="A0A917GLW3"/>
<proteinExistence type="predicted"/>
<dbReference type="PANTHER" id="PTHR30383">
    <property type="entry name" value="THIOESTERASE 1/PROTEASE 1/LYSOPHOSPHOLIPASE L1"/>
    <property type="match status" value="1"/>
</dbReference>
<organism evidence="3 4">
    <name type="scientific">Pseudohongiella nitratireducens</name>
    <dbReference type="NCBI Taxonomy" id="1768907"/>
    <lineage>
        <taxon>Bacteria</taxon>
        <taxon>Pseudomonadati</taxon>
        <taxon>Pseudomonadota</taxon>
        <taxon>Gammaproteobacteria</taxon>
        <taxon>Pseudomonadales</taxon>
        <taxon>Pseudohongiellaceae</taxon>
        <taxon>Pseudohongiella</taxon>
    </lineage>
</organism>
<evidence type="ECO:0000313" key="4">
    <source>
        <dbReference type="Proteomes" id="UP000627715"/>
    </source>
</evidence>
<keyword evidence="4" id="KW-1185">Reference proteome</keyword>
<protein>
    <recommendedName>
        <fullName evidence="2">SGNH hydrolase-type esterase domain-containing protein</fullName>
    </recommendedName>
</protein>
<feature type="chain" id="PRO_5037563899" description="SGNH hydrolase-type esterase domain-containing protein" evidence="1">
    <location>
        <begin position="28"/>
        <end position="236"/>
    </location>
</feature>
<dbReference type="Pfam" id="PF13472">
    <property type="entry name" value="Lipase_GDSL_2"/>
    <property type="match status" value="1"/>
</dbReference>
<dbReference type="Gene3D" id="3.40.50.1110">
    <property type="entry name" value="SGNH hydrolase"/>
    <property type="match status" value="1"/>
</dbReference>